<proteinExistence type="predicted"/>
<dbReference type="Proteomes" id="UP001218638">
    <property type="component" value="Chromosome"/>
</dbReference>
<dbReference type="RefSeq" id="WP_330930607.1">
    <property type="nucleotide sequence ID" value="NZ_CP119075.1"/>
</dbReference>
<keyword evidence="4" id="KW-0902">Two-component regulatory system</keyword>
<evidence type="ECO:0000313" key="11">
    <source>
        <dbReference type="Proteomes" id="UP001218638"/>
    </source>
</evidence>
<dbReference type="InterPro" id="IPR036097">
    <property type="entry name" value="HisK_dim/P_sf"/>
</dbReference>
<keyword evidence="7" id="KW-0812">Transmembrane</keyword>
<keyword evidence="6" id="KW-0175">Coiled coil</keyword>
<dbReference type="InterPro" id="IPR036890">
    <property type="entry name" value="HATPase_C_sf"/>
</dbReference>
<keyword evidence="11" id="KW-1185">Reference proteome</keyword>
<dbReference type="SMART" id="SM00448">
    <property type="entry name" value="REC"/>
    <property type="match status" value="1"/>
</dbReference>
<evidence type="ECO:0000256" key="1">
    <source>
        <dbReference type="ARBA" id="ARBA00000085"/>
    </source>
</evidence>
<dbReference type="GO" id="GO:0005524">
    <property type="term" value="F:ATP binding"/>
    <property type="evidence" value="ECO:0007669"/>
    <property type="project" value="UniProtKB-KW"/>
</dbReference>
<evidence type="ECO:0000313" key="10">
    <source>
        <dbReference type="EMBL" id="WED63903.1"/>
    </source>
</evidence>
<feature type="transmembrane region" description="Helical" evidence="7">
    <location>
        <begin position="22"/>
        <end position="44"/>
    </location>
</feature>
<dbReference type="CDD" id="cd00082">
    <property type="entry name" value="HisKA"/>
    <property type="match status" value="1"/>
</dbReference>
<keyword evidence="10" id="KW-0067">ATP-binding</keyword>
<dbReference type="SUPFAM" id="SSF47384">
    <property type="entry name" value="Homodimeric domain of signal transducing histidine kinase"/>
    <property type="match status" value="1"/>
</dbReference>
<evidence type="ECO:0000256" key="2">
    <source>
        <dbReference type="ARBA" id="ARBA00012438"/>
    </source>
</evidence>
<sequence length="524" mass="58237">MASNSEPTISAVRPLVMNFNAAIRYGLLGAIFGLLFPVLGTFIVCWQQFGAIDFAHLVMAQRLNALLWIIDTAPIFLGFFAYLAGAKQDYIKHINDSLAEKVREQTQDLREANGTLKREIEAREQREKQLVEAYEAAEAGRRAKDQFVSSISHEIRTPMNGVLGMTEVMLRTELSETQRESLQAIEYSARNLMVIINDLLDLAKANVNKLELEQISFDLRDVMRFVERSLRGEAARKRIHFEVKTPTDLPRSLRGDPVRLGQILMNLAGNAVKFTDQGSVTVEVEATARGKERHELLFRVTDTGIGVPADFKATIFDDFTQANSGIARKYGGTGLGLSITRKLVEMHGGKLQLDSVLGEGSCFAFRIQLDACEPVEATLADVAVSLTPLSAEEQAKSRVLLVEDNQVNQKVAGAFLKRLGLQWDLAENGLEALALLSVRPYDVVLMDIHMPELDGLETTRRIRASRDPVIRQTKIIAMTASVLKTEVTECYEVGVNDYVAKPFKPADFERKVIAILRGDRGENG</sequence>
<evidence type="ECO:0000256" key="4">
    <source>
        <dbReference type="ARBA" id="ARBA00023012"/>
    </source>
</evidence>
<feature type="domain" description="Response regulatory" evidence="9">
    <location>
        <begin position="398"/>
        <end position="516"/>
    </location>
</feature>
<dbReference type="SUPFAM" id="SSF52172">
    <property type="entry name" value="CheY-like"/>
    <property type="match status" value="1"/>
</dbReference>
<dbReference type="Pfam" id="PF00512">
    <property type="entry name" value="HisKA"/>
    <property type="match status" value="1"/>
</dbReference>
<dbReference type="InterPro" id="IPR005467">
    <property type="entry name" value="His_kinase_dom"/>
</dbReference>
<dbReference type="PANTHER" id="PTHR45339:SF1">
    <property type="entry name" value="HYBRID SIGNAL TRANSDUCTION HISTIDINE KINASE J"/>
    <property type="match status" value="1"/>
</dbReference>
<dbReference type="PROSITE" id="PS50109">
    <property type="entry name" value="HIS_KIN"/>
    <property type="match status" value="1"/>
</dbReference>
<comment type="catalytic activity">
    <reaction evidence="1">
        <text>ATP + protein L-histidine = ADP + protein N-phospho-L-histidine.</text>
        <dbReference type="EC" id="2.7.13.3"/>
    </reaction>
</comment>
<feature type="domain" description="Histidine kinase" evidence="8">
    <location>
        <begin position="150"/>
        <end position="371"/>
    </location>
</feature>
<feature type="transmembrane region" description="Helical" evidence="7">
    <location>
        <begin position="65"/>
        <end position="85"/>
    </location>
</feature>
<dbReference type="EC" id="2.7.13.3" evidence="2"/>
<dbReference type="PANTHER" id="PTHR45339">
    <property type="entry name" value="HYBRID SIGNAL TRANSDUCTION HISTIDINE KINASE J"/>
    <property type="match status" value="1"/>
</dbReference>
<gene>
    <name evidence="10" type="ORF">PXH66_16320</name>
</gene>
<dbReference type="PROSITE" id="PS50110">
    <property type="entry name" value="RESPONSE_REGULATORY"/>
    <property type="match status" value="1"/>
</dbReference>
<dbReference type="InterPro" id="IPR011006">
    <property type="entry name" value="CheY-like_superfamily"/>
</dbReference>
<accession>A0AAF0CMC1</accession>
<dbReference type="SMART" id="SM00388">
    <property type="entry name" value="HisKA"/>
    <property type="match status" value="1"/>
</dbReference>
<keyword evidence="7" id="KW-1133">Transmembrane helix</keyword>
<dbReference type="Gene3D" id="3.40.50.2300">
    <property type="match status" value="1"/>
</dbReference>
<feature type="coiled-coil region" evidence="6">
    <location>
        <begin position="95"/>
        <end position="137"/>
    </location>
</feature>
<keyword evidence="10" id="KW-0547">Nucleotide-binding</keyword>
<reference evidence="10" key="1">
    <citation type="submission" date="2023-03" db="EMBL/GenBank/DDBJ databases">
        <title>Lomoglobus Profundus gen. nov., sp. nov., a novel member of the phylum Verrucomicrobia, isolated from deep-marine sediment of South China Sea.</title>
        <authorList>
            <person name="Ahmad T."/>
            <person name="Ishaq S.E."/>
            <person name="Wang F."/>
        </authorList>
    </citation>
    <scope>NUCLEOTIDE SEQUENCE</scope>
    <source>
        <strain evidence="10">LMO-M01</strain>
    </source>
</reference>
<dbReference type="PRINTS" id="PR00344">
    <property type="entry name" value="BCTRLSENSOR"/>
</dbReference>
<dbReference type="Gene3D" id="3.30.565.10">
    <property type="entry name" value="Histidine kinase-like ATPase, C-terminal domain"/>
    <property type="match status" value="1"/>
</dbReference>
<dbReference type="FunFam" id="3.30.565.10:FF:000010">
    <property type="entry name" value="Sensor histidine kinase RcsC"/>
    <property type="match status" value="1"/>
</dbReference>
<organism evidence="10 11">
    <name type="scientific">Synoicihabitans lomoniglobus</name>
    <dbReference type="NCBI Taxonomy" id="2909285"/>
    <lineage>
        <taxon>Bacteria</taxon>
        <taxon>Pseudomonadati</taxon>
        <taxon>Verrucomicrobiota</taxon>
        <taxon>Opitutia</taxon>
        <taxon>Opitutales</taxon>
        <taxon>Opitutaceae</taxon>
        <taxon>Synoicihabitans</taxon>
    </lineage>
</organism>
<feature type="modified residue" description="4-aspartylphosphate" evidence="5">
    <location>
        <position position="447"/>
    </location>
</feature>
<evidence type="ECO:0000256" key="3">
    <source>
        <dbReference type="ARBA" id="ARBA00022553"/>
    </source>
</evidence>
<keyword evidence="7" id="KW-0472">Membrane</keyword>
<dbReference type="Pfam" id="PF00072">
    <property type="entry name" value="Response_reg"/>
    <property type="match status" value="1"/>
</dbReference>
<evidence type="ECO:0000259" key="8">
    <source>
        <dbReference type="PROSITE" id="PS50109"/>
    </source>
</evidence>
<keyword evidence="3 5" id="KW-0597">Phosphoprotein</keyword>
<dbReference type="CDD" id="cd16922">
    <property type="entry name" value="HATPase_EvgS-ArcB-TorS-like"/>
    <property type="match status" value="1"/>
</dbReference>
<evidence type="ECO:0000256" key="6">
    <source>
        <dbReference type="SAM" id="Coils"/>
    </source>
</evidence>
<dbReference type="CDD" id="cd17546">
    <property type="entry name" value="REC_hyHK_CKI1_RcsC-like"/>
    <property type="match status" value="1"/>
</dbReference>
<dbReference type="InterPro" id="IPR004358">
    <property type="entry name" value="Sig_transdc_His_kin-like_C"/>
</dbReference>
<dbReference type="SMART" id="SM00387">
    <property type="entry name" value="HATPase_c"/>
    <property type="match status" value="1"/>
</dbReference>
<name>A0AAF0CMC1_9BACT</name>
<dbReference type="KEGG" id="slom:PXH66_16320"/>
<evidence type="ECO:0000256" key="5">
    <source>
        <dbReference type="PROSITE-ProRule" id="PRU00169"/>
    </source>
</evidence>
<evidence type="ECO:0000259" key="9">
    <source>
        <dbReference type="PROSITE" id="PS50110"/>
    </source>
</evidence>
<dbReference type="SUPFAM" id="SSF55874">
    <property type="entry name" value="ATPase domain of HSP90 chaperone/DNA topoisomerase II/histidine kinase"/>
    <property type="match status" value="1"/>
</dbReference>
<dbReference type="InterPro" id="IPR001789">
    <property type="entry name" value="Sig_transdc_resp-reg_receiver"/>
</dbReference>
<dbReference type="Pfam" id="PF02518">
    <property type="entry name" value="HATPase_c"/>
    <property type="match status" value="1"/>
</dbReference>
<dbReference type="InterPro" id="IPR003661">
    <property type="entry name" value="HisK_dim/P_dom"/>
</dbReference>
<dbReference type="EMBL" id="CP119075">
    <property type="protein sequence ID" value="WED63903.1"/>
    <property type="molecule type" value="Genomic_DNA"/>
</dbReference>
<dbReference type="AlphaFoldDB" id="A0AAF0CMC1"/>
<protein>
    <recommendedName>
        <fullName evidence="2">histidine kinase</fullName>
        <ecNumber evidence="2">2.7.13.3</ecNumber>
    </recommendedName>
</protein>
<dbReference type="GO" id="GO:0000155">
    <property type="term" value="F:phosphorelay sensor kinase activity"/>
    <property type="evidence" value="ECO:0007669"/>
    <property type="project" value="InterPro"/>
</dbReference>
<dbReference type="InterPro" id="IPR003594">
    <property type="entry name" value="HATPase_dom"/>
</dbReference>
<dbReference type="Gene3D" id="1.10.287.130">
    <property type="match status" value="1"/>
</dbReference>
<evidence type="ECO:0000256" key="7">
    <source>
        <dbReference type="SAM" id="Phobius"/>
    </source>
</evidence>